<evidence type="ECO:0000256" key="5">
    <source>
        <dbReference type="ARBA" id="ARBA00022989"/>
    </source>
</evidence>
<dbReference type="Pfam" id="PF03208">
    <property type="entry name" value="PRA1"/>
    <property type="match status" value="1"/>
</dbReference>
<dbReference type="OMA" id="PWTVFFN"/>
<evidence type="ECO:0000256" key="2">
    <source>
        <dbReference type="ARBA" id="ARBA00004234"/>
    </source>
</evidence>
<evidence type="ECO:0000256" key="7">
    <source>
        <dbReference type="RuleBase" id="RU363107"/>
    </source>
</evidence>
<comment type="similarity">
    <text evidence="3 7">Belongs to the PRA1 family.</text>
</comment>
<dbReference type="InterPro" id="IPR004895">
    <property type="entry name" value="Prenylated_rab_accept_PRA1"/>
</dbReference>
<dbReference type="GeneID" id="106079158"/>
<organism evidence="8 9">
    <name type="scientific">Biomphalaria glabrata</name>
    <name type="common">Bloodfluke planorb</name>
    <name type="synonym">Freshwater snail</name>
    <dbReference type="NCBI Taxonomy" id="6526"/>
    <lineage>
        <taxon>Eukaryota</taxon>
        <taxon>Metazoa</taxon>
        <taxon>Spiralia</taxon>
        <taxon>Lophotrochozoa</taxon>
        <taxon>Mollusca</taxon>
        <taxon>Gastropoda</taxon>
        <taxon>Heterobranchia</taxon>
        <taxon>Euthyneura</taxon>
        <taxon>Panpulmonata</taxon>
        <taxon>Hygrophila</taxon>
        <taxon>Lymnaeoidea</taxon>
        <taxon>Planorbidae</taxon>
        <taxon>Biomphalaria</taxon>
    </lineage>
</organism>
<protein>
    <recommendedName>
        <fullName evidence="7">PRA1 family protein</fullName>
    </recommendedName>
</protein>
<keyword evidence="8" id="KW-1185">Reference proteome</keyword>
<accession>A0A9W2YW12</accession>
<evidence type="ECO:0000256" key="4">
    <source>
        <dbReference type="ARBA" id="ARBA00022692"/>
    </source>
</evidence>
<keyword evidence="4 7" id="KW-0812">Transmembrane</keyword>
<sequence length="212" mass="23771">MSANELNLFDKHLHVQTVMADKEGLLEGQLDYVPSEKNNFKSRIMSLTLSNVSAREWFHKTRESVKPWTEFLNSKKFAIPKTVAPLPKRIVKNIEAFQGNYLFVFLGLVVVCIITSPLLLVAIAACLGACYIISLKNQEQKITIMGREVTLAQQYAAVGALSFPLFWLAGAGSAVFWVIGASFFVIMLHASFYMTQEEQEGFDLELDDIQTV</sequence>
<evidence type="ECO:0000256" key="3">
    <source>
        <dbReference type="ARBA" id="ARBA00006483"/>
    </source>
</evidence>
<dbReference type="GO" id="GO:0008021">
    <property type="term" value="C:synaptic vesicle"/>
    <property type="evidence" value="ECO:0007669"/>
    <property type="project" value="UniProtKB-SubCell"/>
</dbReference>
<dbReference type="AlphaFoldDB" id="A0A9W2YW12"/>
<proteinExistence type="inferred from homology"/>
<evidence type="ECO:0000313" key="9">
    <source>
        <dbReference type="RefSeq" id="XP_055866914.1"/>
    </source>
</evidence>
<keyword evidence="6 7" id="KW-0472">Membrane</keyword>
<dbReference type="GO" id="GO:0016020">
    <property type="term" value="C:membrane"/>
    <property type="evidence" value="ECO:0007669"/>
    <property type="project" value="UniProtKB-SubCell"/>
</dbReference>
<reference evidence="9" key="1">
    <citation type="submission" date="2025-08" db="UniProtKB">
        <authorList>
            <consortium name="RefSeq"/>
        </authorList>
    </citation>
    <scope>IDENTIFICATION</scope>
</reference>
<dbReference type="Proteomes" id="UP001165740">
    <property type="component" value="Chromosome 14"/>
</dbReference>
<keyword evidence="5 7" id="KW-1133">Transmembrane helix</keyword>
<comment type="subcellular location">
    <subcellularLocation>
        <location evidence="2">Cytoplasmic vesicle</location>
        <location evidence="2">Secretory vesicle</location>
        <location evidence="2">Synaptic vesicle</location>
    </subcellularLocation>
    <subcellularLocation>
        <location evidence="1 7">Membrane</location>
        <topology evidence="1 7">Multi-pass membrane protein</topology>
    </subcellularLocation>
</comment>
<dbReference type="RefSeq" id="XP_055866914.1">
    <property type="nucleotide sequence ID" value="XM_056010939.1"/>
</dbReference>
<gene>
    <name evidence="9" type="primary">LOC106079158</name>
</gene>
<evidence type="ECO:0000256" key="6">
    <source>
        <dbReference type="ARBA" id="ARBA00023136"/>
    </source>
</evidence>
<feature type="transmembrane region" description="Helical" evidence="7">
    <location>
        <begin position="155"/>
        <end position="188"/>
    </location>
</feature>
<name>A0A9W2YW12_BIOGL</name>
<dbReference type="PANTHER" id="PTHR19317:SF0">
    <property type="entry name" value="PRENYLATED RAB ACCEPTOR PROTEIN 1"/>
    <property type="match status" value="1"/>
</dbReference>
<feature type="transmembrane region" description="Helical" evidence="7">
    <location>
        <begin position="101"/>
        <end position="134"/>
    </location>
</feature>
<dbReference type="OrthoDB" id="63113at2759"/>
<dbReference type="GO" id="GO:0005794">
    <property type="term" value="C:Golgi apparatus"/>
    <property type="evidence" value="ECO:0007669"/>
    <property type="project" value="TreeGrafter"/>
</dbReference>
<evidence type="ECO:0000313" key="8">
    <source>
        <dbReference type="Proteomes" id="UP001165740"/>
    </source>
</evidence>
<evidence type="ECO:0000256" key="1">
    <source>
        <dbReference type="ARBA" id="ARBA00004141"/>
    </source>
</evidence>
<dbReference type="PANTHER" id="PTHR19317">
    <property type="entry name" value="PRENYLATED RAB ACCEPTOR 1-RELATED"/>
    <property type="match status" value="1"/>
</dbReference>